<dbReference type="AlphaFoldDB" id="A0A5B7BCT4"/>
<dbReference type="Pfam" id="PF03732">
    <property type="entry name" value="Retrotrans_gag"/>
    <property type="match status" value="1"/>
</dbReference>
<dbReference type="EMBL" id="GHES01035427">
    <property type="protein sequence ID" value="MPA65986.1"/>
    <property type="molecule type" value="Transcribed_RNA"/>
</dbReference>
<reference evidence="3" key="1">
    <citation type="submission" date="2019-08" db="EMBL/GenBank/DDBJ databases">
        <title>Reference gene set and small RNA set construction with multiple tissues from Davidia involucrata Baill.</title>
        <authorList>
            <person name="Yang H."/>
            <person name="Zhou C."/>
            <person name="Li G."/>
            <person name="Wang J."/>
            <person name="Gao P."/>
            <person name="Wang M."/>
            <person name="Wang R."/>
            <person name="Zhao Y."/>
        </authorList>
    </citation>
    <scope>NUCLEOTIDE SEQUENCE</scope>
    <source>
        <tissue evidence="3">Mixed with DoveR01_LX</tissue>
    </source>
</reference>
<accession>A0A5B7BCT4</accession>
<proteinExistence type="predicted"/>
<evidence type="ECO:0000259" key="2">
    <source>
        <dbReference type="Pfam" id="PF03732"/>
    </source>
</evidence>
<protein>
    <recommendedName>
        <fullName evidence="2">Retrotransposon gag domain-containing protein</fullName>
    </recommendedName>
</protein>
<sequence length="186" mass="20874">MTAWINSWCTETLSKAKTPLGNPAHDPHPPTEPSFPSLPSWSSLTIRAVRIQPVGFAAPNNSLNSIEQDEQVPLTAYHLEGDVQLWYQLLKDEGETITWTLLKEGLHARFGPTQFKDFFGDLTKLRQIMTVHDYQSQFEKLLTRAGKLTPMQQVCCFTSGLREAIRADVQAAQPTTLGCCRTCQII</sequence>
<evidence type="ECO:0000313" key="3">
    <source>
        <dbReference type="EMBL" id="MPA65986.1"/>
    </source>
</evidence>
<evidence type="ECO:0000256" key="1">
    <source>
        <dbReference type="SAM" id="MobiDB-lite"/>
    </source>
</evidence>
<gene>
    <name evidence="3" type="ORF">Din_035427</name>
</gene>
<name>A0A5B7BCT4_DAVIN</name>
<dbReference type="InterPro" id="IPR005162">
    <property type="entry name" value="Retrotrans_gag_dom"/>
</dbReference>
<organism evidence="3">
    <name type="scientific">Davidia involucrata</name>
    <name type="common">Dove tree</name>
    <dbReference type="NCBI Taxonomy" id="16924"/>
    <lineage>
        <taxon>Eukaryota</taxon>
        <taxon>Viridiplantae</taxon>
        <taxon>Streptophyta</taxon>
        <taxon>Embryophyta</taxon>
        <taxon>Tracheophyta</taxon>
        <taxon>Spermatophyta</taxon>
        <taxon>Magnoliopsida</taxon>
        <taxon>eudicotyledons</taxon>
        <taxon>Gunneridae</taxon>
        <taxon>Pentapetalae</taxon>
        <taxon>asterids</taxon>
        <taxon>Cornales</taxon>
        <taxon>Nyssaceae</taxon>
        <taxon>Davidia</taxon>
    </lineage>
</organism>
<feature type="region of interest" description="Disordered" evidence="1">
    <location>
        <begin position="17"/>
        <end position="37"/>
    </location>
</feature>
<feature type="domain" description="Retrotransposon gag" evidence="2">
    <location>
        <begin position="75"/>
        <end position="163"/>
    </location>
</feature>